<dbReference type="InterPro" id="IPR057366">
    <property type="entry name" value="TRPM-like"/>
</dbReference>
<evidence type="ECO:0000256" key="4">
    <source>
        <dbReference type="ARBA" id="ARBA00023002"/>
    </source>
</evidence>
<evidence type="ECO:0000259" key="11">
    <source>
        <dbReference type="Pfam" id="PF25508"/>
    </source>
</evidence>
<dbReference type="InterPro" id="IPR017972">
    <property type="entry name" value="Cyt_P450_CS"/>
</dbReference>
<dbReference type="OrthoDB" id="7996228at2759"/>
<feature type="compositionally biased region" description="Low complexity" evidence="9">
    <location>
        <begin position="343"/>
        <end position="355"/>
    </location>
</feature>
<dbReference type="GO" id="GO:0020037">
    <property type="term" value="F:heme binding"/>
    <property type="evidence" value="ECO:0007669"/>
    <property type="project" value="InterPro"/>
</dbReference>
<comment type="similarity">
    <text evidence="1">Belongs to the cytochrome P450 family.</text>
</comment>
<dbReference type="PROSITE" id="PS00086">
    <property type="entry name" value="CYTOCHROME_P450"/>
    <property type="match status" value="1"/>
</dbReference>
<dbReference type="GO" id="GO:0008395">
    <property type="term" value="F:steroid hydroxylase activity"/>
    <property type="evidence" value="ECO:0007669"/>
    <property type="project" value="TreeGrafter"/>
</dbReference>
<evidence type="ECO:0000256" key="7">
    <source>
        <dbReference type="ARBA" id="ARBA00043906"/>
    </source>
</evidence>
<feature type="transmembrane region" description="Helical" evidence="10">
    <location>
        <begin position="644"/>
        <end position="669"/>
    </location>
</feature>
<dbReference type="Proteomes" id="UP000759131">
    <property type="component" value="Unassembled WGS sequence"/>
</dbReference>
<dbReference type="PRINTS" id="PR00463">
    <property type="entry name" value="EP450I"/>
</dbReference>
<reference evidence="12" key="1">
    <citation type="submission" date="2020-11" db="EMBL/GenBank/DDBJ databases">
        <authorList>
            <person name="Tran Van P."/>
        </authorList>
    </citation>
    <scope>NUCLEOTIDE SEQUENCE</scope>
</reference>
<evidence type="ECO:0000256" key="6">
    <source>
        <dbReference type="ARBA" id="ARBA00023033"/>
    </source>
</evidence>
<keyword evidence="3 8" id="KW-0479">Metal-binding</keyword>
<feature type="transmembrane region" description="Helical" evidence="10">
    <location>
        <begin position="417"/>
        <end position="437"/>
    </location>
</feature>
<feature type="non-terminal residue" evidence="12">
    <location>
        <position position="1"/>
    </location>
</feature>
<evidence type="ECO:0000256" key="3">
    <source>
        <dbReference type="ARBA" id="ARBA00022723"/>
    </source>
</evidence>
<dbReference type="InterPro" id="IPR036396">
    <property type="entry name" value="Cyt_P450_sf"/>
</dbReference>
<keyword evidence="2 8" id="KW-0349">Heme</keyword>
<comment type="cofactor">
    <cofactor evidence="8">
        <name>heme</name>
        <dbReference type="ChEBI" id="CHEBI:30413"/>
    </cofactor>
</comment>
<gene>
    <name evidence="12" type="ORF">OSB1V03_LOCUS13302</name>
</gene>
<keyword evidence="5 8" id="KW-0408">Iron</keyword>
<feature type="domain" description="TRPM-like" evidence="11">
    <location>
        <begin position="42"/>
        <end position="251"/>
    </location>
</feature>
<keyword evidence="6" id="KW-0503">Monooxygenase</keyword>
<dbReference type="EMBL" id="CAJPIZ010011766">
    <property type="protein sequence ID" value="CAG2113332.1"/>
    <property type="molecule type" value="Genomic_DNA"/>
</dbReference>
<dbReference type="Pfam" id="PF00067">
    <property type="entry name" value="p450"/>
    <property type="match status" value="2"/>
</dbReference>
<feature type="transmembrane region" description="Helical" evidence="10">
    <location>
        <begin position="476"/>
        <end position="494"/>
    </location>
</feature>
<dbReference type="InterPro" id="IPR002401">
    <property type="entry name" value="Cyt_P450_E_grp-I"/>
</dbReference>
<dbReference type="InterPro" id="IPR050705">
    <property type="entry name" value="Cytochrome_P450_3A"/>
</dbReference>
<keyword evidence="13" id="KW-1185">Reference proteome</keyword>
<evidence type="ECO:0000313" key="13">
    <source>
        <dbReference type="Proteomes" id="UP000759131"/>
    </source>
</evidence>
<organism evidence="12">
    <name type="scientific">Medioppia subpectinata</name>
    <dbReference type="NCBI Taxonomy" id="1979941"/>
    <lineage>
        <taxon>Eukaryota</taxon>
        <taxon>Metazoa</taxon>
        <taxon>Ecdysozoa</taxon>
        <taxon>Arthropoda</taxon>
        <taxon>Chelicerata</taxon>
        <taxon>Arachnida</taxon>
        <taxon>Acari</taxon>
        <taxon>Acariformes</taxon>
        <taxon>Sarcoptiformes</taxon>
        <taxon>Oribatida</taxon>
        <taxon>Brachypylina</taxon>
        <taxon>Oppioidea</taxon>
        <taxon>Oppiidae</taxon>
        <taxon>Medioppia</taxon>
    </lineage>
</organism>
<protein>
    <recommendedName>
        <fullName evidence="11">TRPM-like domain-containing protein</fullName>
    </recommendedName>
</protein>
<evidence type="ECO:0000256" key="1">
    <source>
        <dbReference type="ARBA" id="ARBA00010617"/>
    </source>
</evidence>
<dbReference type="GO" id="GO:0005506">
    <property type="term" value="F:iron ion binding"/>
    <property type="evidence" value="ECO:0007669"/>
    <property type="project" value="InterPro"/>
</dbReference>
<name>A0A7R9L152_9ACAR</name>
<evidence type="ECO:0000313" key="12">
    <source>
        <dbReference type="EMBL" id="CAD7632902.1"/>
    </source>
</evidence>
<evidence type="ECO:0000256" key="5">
    <source>
        <dbReference type="ARBA" id="ARBA00023004"/>
    </source>
</evidence>
<proteinExistence type="inferred from homology"/>
<keyword evidence="10" id="KW-0472">Membrane</keyword>
<feature type="region of interest" description="Disordered" evidence="9">
    <location>
        <begin position="326"/>
        <end position="377"/>
    </location>
</feature>
<dbReference type="PANTHER" id="PTHR24302:SF15">
    <property type="entry name" value="FATTY-ACID PEROXYGENASE"/>
    <property type="match status" value="1"/>
</dbReference>
<dbReference type="PANTHER" id="PTHR24302">
    <property type="entry name" value="CYTOCHROME P450 FAMILY 3"/>
    <property type="match status" value="1"/>
</dbReference>
<evidence type="ECO:0000256" key="9">
    <source>
        <dbReference type="SAM" id="MobiDB-lite"/>
    </source>
</evidence>
<feature type="binding site" description="axial binding residue" evidence="8">
    <location>
        <position position="1160"/>
    </location>
    <ligand>
        <name>heme</name>
        <dbReference type="ChEBI" id="CHEBI:30413"/>
    </ligand>
    <ligandPart>
        <name>Fe</name>
        <dbReference type="ChEBI" id="CHEBI:18248"/>
    </ligandPart>
</feature>
<feature type="transmembrane region" description="Helical" evidence="10">
    <location>
        <begin position="559"/>
        <end position="578"/>
    </location>
</feature>
<comment type="function">
    <text evidence="7">Cytochromes P450 are a group of heme-thiolate monooxygenases. They oxidize a variety of structurally unrelated compounds, including steroids, fatty acids, and xenobiotics.</text>
</comment>
<dbReference type="SUPFAM" id="SSF48264">
    <property type="entry name" value="Cytochrome P450"/>
    <property type="match status" value="1"/>
</dbReference>
<dbReference type="Pfam" id="PF25508">
    <property type="entry name" value="TRPM2"/>
    <property type="match status" value="1"/>
</dbReference>
<accession>A0A7R9L152</accession>
<feature type="compositionally biased region" description="Basic and acidic residues" evidence="9">
    <location>
        <begin position="367"/>
        <end position="377"/>
    </location>
</feature>
<keyword evidence="10" id="KW-1133">Transmembrane helix</keyword>
<dbReference type="Gene3D" id="1.10.630.10">
    <property type="entry name" value="Cytochrome P450"/>
    <property type="match status" value="2"/>
</dbReference>
<evidence type="ECO:0000256" key="2">
    <source>
        <dbReference type="ARBA" id="ARBA00022617"/>
    </source>
</evidence>
<evidence type="ECO:0000256" key="10">
    <source>
        <dbReference type="SAM" id="Phobius"/>
    </source>
</evidence>
<feature type="transmembrane region" description="Helical" evidence="10">
    <location>
        <begin position="280"/>
        <end position="298"/>
    </location>
</feature>
<dbReference type="InterPro" id="IPR001128">
    <property type="entry name" value="Cyt_P450"/>
</dbReference>
<dbReference type="AlphaFoldDB" id="A0A7R9L152"/>
<evidence type="ECO:0000256" key="8">
    <source>
        <dbReference type="PIRSR" id="PIRSR602401-1"/>
    </source>
</evidence>
<sequence>LCLDWNCPSVAKDEVLPKDPKFALSSEKKLFEEALLRTTCLKFVELFLSQKFKLRTFISPKRVKRLFRKIQSRDFFQTVCWQTILGRTADDRQPKNYINLELNWLVEVCTGIVKFFDEEELEFFITQQFPYSERVAERKALLILILWAVLDFRQDLVRVLWRHSEQPLHMALLIAVCYDRLSWYVTEEGRVNELKAESKIFITFATRVLDTCHKDSISRTHQVLNEKTKDYGFRTPVDLAAFGRFMDFFTHPSCQMWLTNKFYGNIAVRDVGNTLFKMPVVLKVLISAYMLFPAYFWIRLTNYSVKSDDREEEVDDDDEDLSLKAERKKSEHHIKPPAAKNNPSLATASSVSPTSSEDESKSPAVEPPKKTAEPIKKPVIKQHSEEITGAFDKVVYNRYPPPWTLIYELWNAPIVKFWNFQYFYIFYLSIFSLAVLYPRCGNVYLDGVVCKWTFWIIVDDVRQTYIMNNMGASISLPSRAICISFKVFYLTVYVSHRLLATRDTTYLLFTPYGEKVVLCLALLYSYYELFTIYLPISATLGPLIYRLKIMFLVDFLNFIRLSILVIISFGIVLQTIYFPDQSISNETFRQLFHRAFFSLFVSPIDELILDQNCENTYLLKDSNQTSGICYASSYSSDTCRVTGFWPYTFIITYFVILKLILTTLLYAMFAISTQKLADNTDTIWKFQRYGLVIDFEVRTALPPPLNIFYYCWWAITWTYRALQYRPFKKDTFKFKDLFLSSEVKSQSKPLADDDYTYLKLLADQVYDAHHSHTSAETLAMLQWERIKWFGQELEANKRMMRQLHGKQAEMERSLKLLVSKTKIYSGNRPVLIVAEPELIKQICVKDFNVFTDRNTNTRRHPILSRHLVAESGDDWKRIRSIVTPTFSSGKMKKMYPMIRQCLDDFVTELDVYADNKKDVNIKTMYGNYTMDVISCCAFATKTNSHKDPNDPFIINAQKVFAPAMSRILSLLLLPAFVLKALNMKSLAEESANEFFFNITRHIMKERKTSNKKYNDFIELLMNVQKDSSTKSNGNHNMKDAIHYDDNDDRVSTQKKHRPILCCRCCNCKPSYELALNPICQQKLYEEVISSTDAKGEIDYEVLARLPLNLLVNLIPIYAVHHNEDLYEKAESFIPERFLPENRHKIKPYSYIPFGAGPRNCIGMRFGLMEAKLALAQVIKRYRFLRTSATDVPLLLNKSTILHSPKRVILGIEKRL</sequence>
<dbReference type="EMBL" id="OC866341">
    <property type="protein sequence ID" value="CAD7632902.1"/>
    <property type="molecule type" value="Genomic_DNA"/>
</dbReference>
<dbReference type="GO" id="GO:0016705">
    <property type="term" value="F:oxidoreductase activity, acting on paired donors, with incorporation or reduction of molecular oxygen"/>
    <property type="evidence" value="ECO:0007669"/>
    <property type="project" value="InterPro"/>
</dbReference>
<keyword evidence="10" id="KW-0812">Transmembrane</keyword>
<keyword evidence="4" id="KW-0560">Oxidoreductase</keyword>